<comment type="subcellular location">
    <subcellularLocation>
        <location evidence="1">Membrane</location>
        <topology evidence="1">Multi-pass membrane protein</topology>
    </subcellularLocation>
</comment>
<dbReference type="Proteomes" id="UP000294547">
    <property type="component" value="Unassembled WGS sequence"/>
</dbReference>
<name>A0A4R6RKW6_9HYPH</name>
<feature type="transmembrane region" description="Helical" evidence="5">
    <location>
        <begin position="186"/>
        <end position="206"/>
    </location>
</feature>
<feature type="transmembrane region" description="Helical" evidence="5">
    <location>
        <begin position="212"/>
        <end position="235"/>
    </location>
</feature>
<proteinExistence type="predicted"/>
<keyword evidence="2 5" id="KW-0812">Transmembrane</keyword>
<feature type="transmembrane region" description="Helical" evidence="5">
    <location>
        <begin position="76"/>
        <end position="96"/>
    </location>
</feature>
<feature type="transmembrane region" description="Helical" evidence="5">
    <location>
        <begin position="46"/>
        <end position="64"/>
    </location>
</feature>
<evidence type="ECO:0000313" key="8">
    <source>
        <dbReference type="Proteomes" id="UP000294547"/>
    </source>
</evidence>
<keyword evidence="8" id="KW-1185">Reference proteome</keyword>
<dbReference type="PANTHER" id="PTHR32322:SF9">
    <property type="entry name" value="AMINO-ACID METABOLITE EFFLUX PUMP-RELATED"/>
    <property type="match status" value="1"/>
</dbReference>
<sequence>MGMQDAATRAPTGLAVHAGTAAAMVAFAANSVLARAALATGAADPVGYTAIRLVAGAAALSLLARRRTAVAAPGPAGDPIAAAALFAYALAFSLGYVRVGAATGALILFAAVQGGMIGWNVLRGARPSRRQTAGLAVAAVALVALLAPGLHAPDPLGAATMALSGAAWAVYTLRAGAGDPLRRTAANFRLAAPMAVAALLLPGVRIDVGAEGVLLAIASGALASGLGYAVWYAVLPALPRNTAAVVQLSVPAIAAVAGVVLLGEPLGLATLLPALAILGGVFLALRDPAAR</sequence>
<comment type="caution">
    <text evidence="7">The sequence shown here is derived from an EMBL/GenBank/DDBJ whole genome shotgun (WGS) entry which is preliminary data.</text>
</comment>
<evidence type="ECO:0000256" key="1">
    <source>
        <dbReference type="ARBA" id="ARBA00004141"/>
    </source>
</evidence>
<evidence type="ECO:0000256" key="2">
    <source>
        <dbReference type="ARBA" id="ARBA00022692"/>
    </source>
</evidence>
<organism evidence="7 8">
    <name type="scientific">Oharaeibacter diazotrophicus</name>
    <dbReference type="NCBI Taxonomy" id="1920512"/>
    <lineage>
        <taxon>Bacteria</taxon>
        <taxon>Pseudomonadati</taxon>
        <taxon>Pseudomonadota</taxon>
        <taxon>Alphaproteobacteria</taxon>
        <taxon>Hyphomicrobiales</taxon>
        <taxon>Pleomorphomonadaceae</taxon>
        <taxon>Oharaeibacter</taxon>
    </lineage>
</organism>
<feature type="domain" description="EamA" evidence="6">
    <location>
        <begin position="157"/>
        <end position="285"/>
    </location>
</feature>
<feature type="transmembrane region" description="Helical" evidence="5">
    <location>
        <begin position="268"/>
        <end position="285"/>
    </location>
</feature>
<dbReference type="InterPro" id="IPR000620">
    <property type="entry name" value="EamA_dom"/>
</dbReference>
<dbReference type="Pfam" id="PF00892">
    <property type="entry name" value="EamA"/>
    <property type="match status" value="1"/>
</dbReference>
<gene>
    <name evidence="7" type="ORF">EDD54_1158</name>
</gene>
<keyword evidence="4 5" id="KW-0472">Membrane</keyword>
<accession>A0A4R6RKW6</accession>
<evidence type="ECO:0000256" key="3">
    <source>
        <dbReference type="ARBA" id="ARBA00022989"/>
    </source>
</evidence>
<evidence type="ECO:0000313" key="7">
    <source>
        <dbReference type="EMBL" id="TDP87269.1"/>
    </source>
</evidence>
<keyword evidence="3 5" id="KW-1133">Transmembrane helix</keyword>
<dbReference type="PANTHER" id="PTHR32322">
    <property type="entry name" value="INNER MEMBRANE TRANSPORTER"/>
    <property type="match status" value="1"/>
</dbReference>
<dbReference type="AlphaFoldDB" id="A0A4R6RKW6"/>
<dbReference type="EMBL" id="SNXY01000006">
    <property type="protein sequence ID" value="TDP87269.1"/>
    <property type="molecule type" value="Genomic_DNA"/>
</dbReference>
<dbReference type="InterPro" id="IPR037185">
    <property type="entry name" value="EmrE-like"/>
</dbReference>
<evidence type="ECO:0000256" key="4">
    <source>
        <dbReference type="ARBA" id="ARBA00023136"/>
    </source>
</evidence>
<feature type="transmembrane region" description="Helical" evidence="5">
    <location>
        <begin position="102"/>
        <end position="121"/>
    </location>
</feature>
<protein>
    <submittedName>
        <fullName evidence="7">Threonine/homoserine efflux transporter RhtA</fullName>
    </submittedName>
</protein>
<evidence type="ECO:0000259" key="6">
    <source>
        <dbReference type="Pfam" id="PF00892"/>
    </source>
</evidence>
<dbReference type="SUPFAM" id="SSF103481">
    <property type="entry name" value="Multidrug resistance efflux transporter EmrE"/>
    <property type="match status" value="1"/>
</dbReference>
<feature type="transmembrane region" description="Helical" evidence="5">
    <location>
        <begin position="133"/>
        <end position="150"/>
    </location>
</feature>
<reference evidence="7 8" key="1">
    <citation type="submission" date="2019-03" db="EMBL/GenBank/DDBJ databases">
        <title>Genomic Encyclopedia of Type Strains, Phase IV (KMG-IV): sequencing the most valuable type-strain genomes for metagenomic binning, comparative biology and taxonomic classification.</title>
        <authorList>
            <person name="Goeker M."/>
        </authorList>
    </citation>
    <scope>NUCLEOTIDE SEQUENCE [LARGE SCALE GENOMIC DNA]</scope>
    <source>
        <strain evidence="7 8">DSM 102969</strain>
    </source>
</reference>
<feature type="transmembrane region" description="Helical" evidence="5">
    <location>
        <begin position="242"/>
        <end position="262"/>
    </location>
</feature>
<feature type="transmembrane region" description="Helical" evidence="5">
    <location>
        <begin position="156"/>
        <end position="174"/>
    </location>
</feature>
<dbReference type="InterPro" id="IPR050638">
    <property type="entry name" value="AA-Vitamin_Transporters"/>
</dbReference>
<dbReference type="GO" id="GO:0016020">
    <property type="term" value="C:membrane"/>
    <property type="evidence" value="ECO:0007669"/>
    <property type="project" value="UniProtKB-SubCell"/>
</dbReference>
<evidence type="ECO:0000256" key="5">
    <source>
        <dbReference type="SAM" id="Phobius"/>
    </source>
</evidence>